<reference evidence="2 3" key="1">
    <citation type="journal article" date="2020" name="PLoS ONE">
        <title>Weirdo19ES is a novel singleton mycobacteriophage that selects for glycolipid deficient phage-resistant M. smegmatis mutants.</title>
        <authorList>
            <person name="Suarez C.A."/>
            <person name="Franceschelli J.J."/>
            <person name="Tasselli S.E."/>
            <person name="Morbidoni H.R."/>
        </authorList>
    </citation>
    <scope>NUCLEOTIDE SEQUENCE [LARGE SCALE GENOMIC DNA]</scope>
</reference>
<keyword evidence="3" id="KW-1185">Reference proteome</keyword>
<evidence type="ECO:0000256" key="1">
    <source>
        <dbReference type="SAM" id="MobiDB-lite"/>
    </source>
</evidence>
<evidence type="ECO:0000313" key="2">
    <source>
        <dbReference type="EMBL" id="QEA10822.1"/>
    </source>
</evidence>
<dbReference type="KEGG" id="vg:63911490"/>
<organism evidence="2 3">
    <name type="scientific">Mycobacterium phage Weirdo19</name>
    <dbReference type="NCBI Taxonomy" id="2601610"/>
    <lineage>
        <taxon>Viruses</taxon>
        <taxon>Duplodnaviria</taxon>
        <taxon>Heunggongvirae</taxon>
        <taxon>Uroviricota</taxon>
        <taxon>Caudoviricetes</taxon>
        <taxon>Rosariovirus</taxon>
        <taxon>Rosariovirus Weirdo19ES</taxon>
    </lineage>
</organism>
<dbReference type="EMBL" id="MN103533">
    <property type="protein sequence ID" value="QEA10822.1"/>
    <property type="molecule type" value="Genomic_DNA"/>
</dbReference>
<accession>A0A6M2YSZ6</accession>
<evidence type="ECO:0000313" key="3">
    <source>
        <dbReference type="Proteomes" id="UP000501191"/>
    </source>
</evidence>
<feature type="compositionally biased region" description="Basic residues" evidence="1">
    <location>
        <begin position="181"/>
        <end position="195"/>
    </location>
</feature>
<dbReference type="Proteomes" id="UP000501191">
    <property type="component" value="Segment"/>
</dbReference>
<dbReference type="GeneID" id="63911490"/>
<name>A0A6M2YSZ6_9CAUD</name>
<dbReference type="RefSeq" id="YP_010050755.1">
    <property type="nucleotide sequence ID" value="NC_054433.1"/>
</dbReference>
<protein>
    <submittedName>
        <fullName evidence="2">Uncharacterized protein</fullName>
    </submittedName>
</protein>
<feature type="region of interest" description="Disordered" evidence="1">
    <location>
        <begin position="157"/>
        <end position="203"/>
    </location>
</feature>
<proteinExistence type="predicted"/>
<feature type="compositionally biased region" description="Basic and acidic residues" evidence="1">
    <location>
        <begin position="167"/>
        <end position="180"/>
    </location>
</feature>
<sequence length="203" mass="22808">MTEYQRNRQAEAPRGEVKVHAHLHGLDINAAVELDEAGAFGGLPCEHCQAAIEWSLDTDEWQHHATKNVRCRNRRTVATPPDWYTGQAVEVDDEEAVDETAETLDLTDEAVVYDEATRLAEPHPVEDPAPAKPPRVDGNPYDTEFARGVMAGLQHKPTYQGTVPADEVERRRLRNRDANRARRANRRARVKRTRARYGNGPAA</sequence>